<feature type="region of interest" description="Disordered" evidence="1">
    <location>
        <begin position="1161"/>
        <end position="1188"/>
    </location>
</feature>
<feature type="compositionally biased region" description="Low complexity" evidence="1">
    <location>
        <begin position="1652"/>
        <end position="1676"/>
    </location>
</feature>
<feature type="compositionally biased region" description="Polar residues" evidence="1">
    <location>
        <begin position="707"/>
        <end position="721"/>
    </location>
</feature>
<dbReference type="PANTHER" id="PTHR12552">
    <property type="entry name" value="OLIGOPHRENIN 1"/>
    <property type="match status" value="1"/>
</dbReference>
<reference evidence="3 4" key="1">
    <citation type="journal article" date="2019" name="Sci. Rep.">
        <title>Comparative genomics of chytrid fungi reveal insights into the obligate biotrophic and pathogenic lifestyle of Synchytrium endobioticum.</title>
        <authorList>
            <person name="van de Vossenberg B.T.L.H."/>
            <person name="Warris S."/>
            <person name="Nguyen H.D.T."/>
            <person name="van Gent-Pelzer M.P.E."/>
            <person name="Joly D.L."/>
            <person name="van de Geest H.C."/>
            <person name="Bonants P.J.M."/>
            <person name="Smith D.S."/>
            <person name="Levesque C.A."/>
            <person name="van der Lee T.A.J."/>
        </authorList>
    </citation>
    <scope>NUCLEOTIDE SEQUENCE [LARGE SCALE GENOMIC DNA]</scope>
    <source>
        <strain evidence="3 4">CBS 809.83</strain>
    </source>
</reference>
<proteinExistence type="predicted"/>
<evidence type="ECO:0000259" key="2">
    <source>
        <dbReference type="PROSITE" id="PS50238"/>
    </source>
</evidence>
<accession>A0A507E3N7</accession>
<dbReference type="GO" id="GO:0007165">
    <property type="term" value="P:signal transduction"/>
    <property type="evidence" value="ECO:0007669"/>
    <property type="project" value="InterPro"/>
</dbReference>
<feature type="compositionally biased region" description="Low complexity" evidence="1">
    <location>
        <begin position="1703"/>
        <end position="1713"/>
    </location>
</feature>
<feature type="compositionally biased region" description="Polar residues" evidence="1">
    <location>
        <begin position="1161"/>
        <end position="1173"/>
    </location>
</feature>
<feature type="compositionally biased region" description="Polar residues" evidence="1">
    <location>
        <begin position="641"/>
        <end position="662"/>
    </location>
</feature>
<feature type="region of interest" description="Disordered" evidence="1">
    <location>
        <begin position="1045"/>
        <end position="1064"/>
    </location>
</feature>
<feature type="region of interest" description="Disordered" evidence="1">
    <location>
        <begin position="859"/>
        <end position="993"/>
    </location>
</feature>
<dbReference type="Pfam" id="PF00620">
    <property type="entry name" value="RhoGAP"/>
    <property type="match status" value="2"/>
</dbReference>
<evidence type="ECO:0000313" key="4">
    <source>
        <dbReference type="Proteomes" id="UP000318582"/>
    </source>
</evidence>
<feature type="compositionally biased region" description="Polar residues" evidence="1">
    <location>
        <begin position="1714"/>
        <end position="1738"/>
    </location>
</feature>
<evidence type="ECO:0000256" key="1">
    <source>
        <dbReference type="SAM" id="MobiDB-lite"/>
    </source>
</evidence>
<feature type="region of interest" description="Disordered" evidence="1">
    <location>
        <begin position="464"/>
        <end position="484"/>
    </location>
</feature>
<feature type="region of interest" description="Disordered" evidence="1">
    <location>
        <begin position="639"/>
        <end position="662"/>
    </location>
</feature>
<feature type="compositionally biased region" description="Basic and acidic residues" evidence="1">
    <location>
        <begin position="1369"/>
        <end position="1378"/>
    </location>
</feature>
<feature type="compositionally biased region" description="Basic and acidic residues" evidence="1">
    <location>
        <begin position="879"/>
        <end position="894"/>
    </location>
</feature>
<dbReference type="InterPro" id="IPR008936">
    <property type="entry name" value="Rho_GTPase_activation_prot"/>
</dbReference>
<dbReference type="CDD" id="cd00159">
    <property type="entry name" value="RhoGAP"/>
    <property type="match status" value="1"/>
</dbReference>
<feature type="compositionally biased region" description="Low complexity" evidence="1">
    <location>
        <begin position="1739"/>
        <end position="1751"/>
    </location>
</feature>
<organism evidence="3 4">
    <name type="scientific">Powellomyces hirtus</name>
    <dbReference type="NCBI Taxonomy" id="109895"/>
    <lineage>
        <taxon>Eukaryota</taxon>
        <taxon>Fungi</taxon>
        <taxon>Fungi incertae sedis</taxon>
        <taxon>Chytridiomycota</taxon>
        <taxon>Chytridiomycota incertae sedis</taxon>
        <taxon>Chytridiomycetes</taxon>
        <taxon>Spizellomycetales</taxon>
        <taxon>Powellomycetaceae</taxon>
        <taxon>Powellomyces</taxon>
    </lineage>
</organism>
<name>A0A507E3N7_9FUNG</name>
<feature type="region of interest" description="Disordered" evidence="1">
    <location>
        <begin position="699"/>
        <end position="792"/>
    </location>
</feature>
<feature type="compositionally biased region" description="Pro residues" evidence="1">
    <location>
        <begin position="1752"/>
        <end position="1761"/>
    </location>
</feature>
<evidence type="ECO:0000313" key="3">
    <source>
        <dbReference type="EMBL" id="TPX58446.1"/>
    </source>
</evidence>
<feature type="compositionally biased region" description="Low complexity" evidence="1">
    <location>
        <begin position="1380"/>
        <end position="1394"/>
    </location>
</feature>
<protein>
    <recommendedName>
        <fullName evidence="2">Rho-GAP domain-containing protein</fullName>
    </recommendedName>
</protein>
<feature type="domain" description="Rho-GAP" evidence="2">
    <location>
        <begin position="1057"/>
        <end position="1342"/>
    </location>
</feature>
<dbReference type="SUPFAM" id="SSF48350">
    <property type="entry name" value="GTPase activation domain, GAP"/>
    <property type="match status" value="1"/>
</dbReference>
<dbReference type="InterPro" id="IPR047234">
    <property type="entry name" value="GRAF_fam"/>
</dbReference>
<gene>
    <name evidence="3" type="ORF">PhCBS80983_g03123</name>
</gene>
<dbReference type="InterPro" id="IPR000198">
    <property type="entry name" value="RhoGAP_dom"/>
</dbReference>
<feature type="compositionally biased region" description="Basic residues" evidence="1">
    <location>
        <begin position="59"/>
        <end position="68"/>
    </location>
</feature>
<feature type="compositionally biased region" description="Polar residues" evidence="1">
    <location>
        <begin position="780"/>
        <end position="790"/>
    </location>
</feature>
<feature type="compositionally biased region" description="Pro residues" evidence="1">
    <location>
        <begin position="25"/>
        <end position="41"/>
    </location>
</feature>
<feature type="compositionally biased region" description="Polar residues" evidence="1">
    <location>
        <begin position="1677"/>
        <end position="1688"/>
    </location>
</feature>
<dbReference type="Gene3D" id="1.10.555.10">
    <property type="entry name" value="Rho GTPase activation protein"/>
    <property type="match status" value="2"/>
</dbReference>
<feature type="compositionally biased region" description="Low complexity" evidence="1">
    <location>
        <begin position="966"/>
        <end position="980"/>
    </location>
</feature>
<feature type="region of interest" description="Disordered" evidence="1">
    <location>
        <begin position="59"/>
        <end position="83"/>
    </location>
</feature>
<keyword evidence="4" id="KW-1185">Reference proteome</keyword>
<dbReference type="PANTHER" id="PTHR12552:SF1">
    <property type="entry name" value="RHO GTPASE-ACTIVATING PROTEIN GRAF"/>
    <property type="match status" value="1"/>
</dbReference>
<dbReference type="STRING" id="109895.A0A507E3N7"/>
<dbReference type="SMART" id="SM00324">
    <property type="entry name" value="RhoGAP"/>
    <property type="match status" value="1"/>
</dbReference>
<dbReference type="GO" id="GO:0005096">
    <property type="term" value="F:GTPase activator activity"/>
    <property type="evidence" value="ECO:0007669"/>
    <property type="project" value="InterPro"/>
</dbReference>
<feature type="compositionally biased region" description="Low complexity" evidence="1">
    <location>
        <begin position="1558"/>
        <end position="1578"/>
    </location>
</feature>
<feature type="compositionally biased region" description="Low complexity" evidence="1">
    <location>
        <begin position="1603"/>
        <end position="1633"/>
    </location>
</feature>
<dbReference type="PROSITE" id="PS50238">
    <property type="entry name" value="RHOGAP"/>
    <property type="match status" value="1"/>
</dbReference>
<feature type="compositionally biased region" description="Polar residues" evidence="1">
    <location>
        <begin position="944"/>
        <end position="961"/>
    </location>
</feature>
<dbReference type="EMBL" id="QEAQ01000036">
    <property type="protein sequence ID" value="TPX58446.1"/>
    <property type="molecule type" value="Genomic_DNA"/>
</dbReference>
<comment type="caution">
    <text evidence="3">The sequence shown here is derived from an EMBL/GenBank/DDBJ whole genome shotgun (WGS) entry which is preliminary data.</text>
</comment>
<dbReference type="Proteomes" id="UP000318582">
    <property type="component" value="Unassembled WGS sequence"/>
</dbReference>
<feature type="compositionally biased region" description="Low complexity" evidence="1">
    <location>
        <begin position="738"/>
        <end position="753"/>
    </location>
</feature>
<sequence length="1780" mass="191941">MSQAHGPLLNNTSSSSSSADHHHQPPPLLPPAVPATPPPLPGKVAVDAGTQTDYEYDHLHHHHHHHQLHQLPVLATPPPSQPTVSINFPHSQLSFYHVDESANAATKGGSRKESKRMSAIIVSSKPSTPASETGNPIARDDMSVISISLPNRYSVSSLKSAVGGGVLTQNSPAQRRSGNGFIITDGEPDNVIAIDVLQTPQVYRETTADDSIPSKRMQGDQDSKSLDDFVPAPAYEEVVTVVNPVTDNDNRVPVTPLVEVASEALPPLTVVTNAAAPSSEEVEVEAEKTEDANDGLASNLMRKTLHSLPKLPTLSATEYIAHPETSNTIQSLAVGWPVLKSGLLFRKRVGAASGPASSASLQLRNIDRISTARMMGRSLGTLLMGKRRPRAHQHDAPDAKYSEEDDWNLFYAEVRGRYLMFYVLQEPLRPGASSVHSKQYRQSSTPRDFMLGKPIAKFFSSLGKKNNRSSNLRKPSVDFTGLQRDGRSSIEGLSRVSNDQQRNLILNMSPEAVRNAPRTLVHYLPLHKAMIEGVHSSKLGAMFAPGNVASYSSANSTNGNSLLILSTAPIDRPQHGNANMCDQLLLDVLLQEDFVMDGASELTVSTTQSAYRDSQNRQNEIAEWVAAIRAVTDIPGPATAGATSYSPSLINPTESRNASNRSDMVSVQTLFREEASVRSSNSIHSFDSQRVTIPRPAASASPLHDCISSSNEAQSSDTADSGASDHLTPSPPPKHSDSSSLGGRSHGSLPRSPLSAVSVKSELSVVPPANQQKDGKQQMFAATNPNSSSFAKKFSSRWKNTFELKDAPRAKLVISGPTNFTKVEISAEMLMNQHSSSDSGPVLGTSAQRPAVSRAKAEMPAVQPAVSAGAGDGANKQVLAEKVEPETRKTERSVNKRNLQKKHSTREDETEVAASAFRKEKEKKTRDGKDKKAQRANPLIISNPIPTTADFNSLHKQSMPSINVFPQPSSSQKQQQQQPPKSSPPPQQPSVSTSRLFFPFFHKSLFAAKGKEVPLPISPAAERLQRTDTMCSRTSTIRRRVGRVRPESGGTMHSDKGTIASGHRDEDDQIPLILKKCIALVEEIGMETEGLYRISGSATTVERLRRLLAMDAKRVHLQVAPITPISPLSPALSASVAAEVAAAASEKMPSLTRQTSRLSLTGTVSSTRSSGDFSTPKPPIEMRRASRTRRVSTSSILPAIAGFSGPSLYDNDVHVVTGVIKGFLRQGLGSKNVPICSFDLYEAFIAATQMADWRARMIAIQDMVHSLPPIHFATLKFVCEHLNRVAAESDKNRMSIRNLSIIFGPTLLKPPPALDSMARVIEDMPFQCTVVETLIEQAEWVFGPIEFEEVQEEVVQPLPAEDNLGGATEEQKENERELLSASSMDSSISAAADAGVVTASSGSDGAVDHNSGRGGGSEEEEETIPRETTALLSEFDSDLDYGSTVGVVDDNGEDNHSMMEPFSIARCDSIPTDDHHQQQQQEQQRNSPPRAEKSRNKMERRRGKVLPATYLSDYRPPLENEQFAADDGGGDRRGSDAYVSPPAASTFPAPDLYHLHNPVGAVGSIAAGGSSPPHAASPTTKSQTASPSKAAPVDFVAPPMTLPPTAISSTTSLPASASAPSSFPPSATSTSLPLPSPSPTSDRSRWPSTATVVLQQQQLQQSSPTSERSRRPSTTQVLHLQNSQSQSLPILDRSRRPTTTVMPLQQPLSSSPPRTTAASRRSTGNGSRKSYDNHTSGANNNSNTSSSNNKDLPPPDQPRPPRLSLNFDEAERSFLGHLLN</sequence>
<feature type="region of interest" description="Disordered" evidence="1">
    <location>
        <begin position="1357"/>
        <end position="1780"/>
    </location>
</feature>
<feature type="compositionally biased region" description="Basic and acidic residues" evidence="1">
    <location>
        <begin position="917"/>
        <end position="933"/>
    </location>
</feature>
<feature type="region of interest" description="Disordered" evidence="1">
    <location>
        <begin position="1"/>
        <end position="46"/>
    </location>
</feature>